<comment type="similarity">
    <text evidence="1">Belongs to the LysR transcriptional regulatory family.</text>
</comment>
<dbReference type="SUPFAM" id="SSF53850">
    <property type="entry name" value="Periplasmic binding protein-like II"/>
    <property type="match status" value="1"/>
</dbReference>
<evidence type="ECO:0000313" key="6">
    <source>
        <dbReference type="EMBL" id="SDK92196.1"/>
    </source>
</evidence>
<dbReference type="EMBL" id="FNDX01000061">
    <property type="protein sequence ID" value="SDK92196.1"/>
    <property type="molecule type" value="Genomic_DNA"/>
</dbReference>
<dbReference type="FunFam" id="1.10.10.10:FF:000001">
    <property type="entry name" value="LysR family transcriptional regulator"/>
    <property type="match status" value="1"/>
</dbReference>
<dbReference type="InterPro" id="IPR000847">
    <property type="entry name" value="LysR_HTH_N"/>
</dbReference>
<dbReference type="InterPro" id="IPR036388">
    <property type="entry name" value="WH-like_DNA-bd_sf"/>
</dbReference>
<dbReference type="PRINTS" id="PR00039">
    <property type="entry name" value="HTHLYSR"/>
</dbReference>
<evidence type="ECO:0000259" key="5">
    <source>
        <dbReference type="PROSITE" id="PS50931"/>
    </source>
</evidence>
<dbReference type="InterPro" id="IPR036390">
    <property type="entry name" value="WH_DNA-bd_sf"/>
</dbReference>
<dbReference type="AlphaFoldDB" id="A0A1G9FUT7"/>
<keyword evidence="7" id="KW-1185">Reference proteome</keyword>
<keyword evidence="2" id="KW-0805">Transcription regulation</keyword>
<evidence type="ECO:0000256" key="4">
    <source>
        <dbReference type="ARBA" id="ARBA00023163"/>
    </source>
</evidence>
<dbReference type="PANTHER" id="PTHR30126:SF39">
    <property type="entry name" value="HTH-TYPE TRANSCRIPTIONAL REGULATOR CYSL"/>
    <property type="match status" value="1"/>
</dbReference>
<dbReference type="Gene3D" id="3.40.190.290">
    <property type="match status" value="1"/>
</dbReference>
<dbReference type="Pfam" id="PF03466">
    <property type="entry name" value="LysR_substrate"/>
    <property type="match status" value="1"/>
</dbReference>
<organism evidence="6 7">
    <name type="scientific">Paenibacillus typhae</name>
    <dbReference type="NCBI Taxonomy" id="1174501"/>
    <lineage>
        <taxon>Bacteria</taxon>
        <taxon>Bacillati</taxon>
        <taxon>Bacillota</taxon>
        <taxon>Bacilli</taxon>
        <taxon>Bacillales</taxon>
        <taxon>Paenibacillaceae</taxon>
        <taxon>Paenibacillus</taxon>
    </lineage>
</organism>
<dbReference type="Proteomes" id="UP000199050">
    <property type="component" value="Unassembled WGS sequence"/>
</dbReference>
<protein>
    <submittedName>
        <fullName evidence="6">Transcriptional regulator, LysR family</fullName>
    </submittedName>
</protein>
<reference evidence="7" key="1">
    <citation type="submission" date="2016-10" db="EMBL/GenBank/DDBJ databases">
        <authorList>
            <person name="Varghese N."/>
            <person name="Submissions S."/>
        </authorList>
    </citation>
    <scope>NUCLEOTIDE SEQUENCE [LARGE SCALE GENOMIC DNA]</scope>
    <source>
        <strain evidence="7">CGMCC 1.11012</strain>
    </source>
</reference>
<dbReference type="Gene3D" id="1.10.10.10">
    <property type="entry name" value="Winged helix-like DNA-binding domain superfamily/Winged helix DNA-binding domain"/>
    <property type="match status" value="1"/>
</dbReference>
<keyword evidence="4" id="KW-0804">Transcription</keyword>
<evidence type="ECO:0000256" key="1">
    <source>
        <dbReference type="ARBA" id="ARBA00009437"/>
    </source>
</evidence>
<dbReference type="STRING" id="1174501.SAMN05216192_16123"/>
<gene>
    <name evidence="6" type="ORF">SAMN05216192_16123</name>
</gene>
<dbReference type="GO" id="GO:0003700">
    <property type="term" value="F:DNA-binding transcription factor activity"/>
    <property type="evidence" value="ECO:0007669"/>
    <property type="project" value="InterPro"/>
</dbReference>
<dbReference type="RefSeq" id="WP_090719758.1">
    <property type="nucleotide sequence ID" value="NZ_CBCSKY010000063.1"/>
</dbReference>
<dbReference type="Pfam" id="PF00126">
    <property type="entry name" value="HTH_1"/>
    <property type="match status" value="1"/>
</dbReference>
<dbReference type="SUPFAM" id="SSF46785">
    <property type="entry name" value="Winged helix' DNA-binding domain"/>
    <property type="match status" value="1"/>
</dbReference>
<dbReference type="OrthoDB" id="9785745at2"/>
<feature type="domain" description="HTH lysR-type" evidence="5">
    <location>
        <begin position="1"/>
        <end position="58"/>
    </location>
</feature>
<keyword evidence="3" id="KW-0238">DNA-binding</keyword>
<name>A0A1G9FUT7_9BACL</name>
<dbReference type="PANTHER" id="PTHR30126">
    <property type="entry name" value="HTH-TYPE TRANSCRIPTIONAL REGULATOR"/>
    <property type="match status" value="1"/>
</dbReference>
<evidence type="ECO:0000313" key="7">
    <source>
        <dbReference type="Proteomes" id="UP000199050"/>
    </source>
</evidence>
<accession>A0A1G9FUT7</accession>
<dbReference type="PROSITE" id="PS50931">
    <property type="entry name" value="HTH_LYSR"/>
    <property type="match status" value="1"/>
</dbReference>
<evidence type="ECO:0000256" key="3">
    <source>
        <dbReference type="ARBA" id="ARBA00023125"/>
    </source>
</evidence>
<dbReference type="GO" id="GO:0000976">
    <property type="term" value="F:transcription cis-regulatory region binding"/>
    <property type="evidence" value="ECO:0007669"/>
    <property type="project" value="TreeGrafter"/>
</dbReference>
<sequence length="295" mass="32959">MIVDALRVFVTVAEQRHFSRAGELLNLSQPGVSLHIRNLENELGSKLLHRSPKAVRLTEAGAVLYKHAKQILAHYEEAAQEIRLLRDEVTGSLILGASFTIGEYLLPGRLAEFARQYPQVNLQVTIGNTEEIISAVKGNQLDIGFIEGETNDMELDIIPYMKDEMIITAAAGHPLAGEMIVDSGMLQNQIWVLRETGSGTRAYSDHFLQEGQLTVKRSYVFNSSQGVKEAVAAGLGLSLLSRWIVRKELASGEMVELRTRQKLPERDFLIIRRKEHQTAMAIRVFLEKLLTAEKA</sequence>
<dbReference type="InterPro" id="IPR005119">
    <property type="entry name" value="LysR_subst-bd"/>
</dbReference>
<dbReference type="CDD" id="cd08420">
    <property type="entry name" value="PBP2_CysL_like"/>
    <property type="match status" value="1"/>
</dbReference>
<evidence type="ECO:0000256" key="2">
    <source>
        <dbReference type="ARBA" id="ARBA00023015"/>
    </source>
</evidence>
<proteinExistence type="inferred from homology"/>